<accession>A0A0D7CGL0</accession>
<comment type="caution">
    <text evidence="1">The sequence shown here is derived from an EMBL/GenBank/DDBJ whole genome shotgun (WGS) entry which is preliminary data.</text>
</comment>
<dbReference type="PATRIC" id="fig|1240678.4.peg.5967"/>
<evidence type="ECO:0000313" key="2">
    <source>
        <dbReference type="Proteomes" id="UP000032458"/>
    </source>
</evidence>
<organism evidence="1 2">
    <name type="scientific">Streptomyces natalensis ATCC 27448</name>
    <dbReference type="NCBI Taxonomy" id="1240678"/>
    <lineage>
        <taxon>Bacteria</taxon>
        <taxon>Bacillati</taxon>
        <taxon>Actinomycetota</taxon>
        <taxon>Actinomycetes</taxon>
        <taxon>Kitasatosporales</taxon>
        <taxon>Streptomycetaceae</taxon>
        <taxon>Streptomyces</taxon>
    </lineage>
</organism>
<proteinExistence type="predicted"/>
<reference evidence="1 2" key="1">
    <citation type="submission" date="2014-09" db="EMBL/GenBank/DDBJ databases">
        <title>Draft genome sequence of Streptomyces natalensis ATCC 27448, producer of the antifungal pimaricin.</title>
        <authorList>
            <person name="Mendes M.V."/>
            <person name="Beites T."/>
            <person name="Pires S."/>
            <person name="Santos C.L."/>
            <person name="Moradas-Ferreira P."/>
        </authorList>
    </citation>
    <scope>NUCLEOTIDE SEQUENCE [LARGE SCALE GENOMIC DNA]</scope>
    <source>
        <strain evidence="1 2">ATCC 27448</strain>
    </source>
</reference>
<evidence type="ECO:0000313" key="1">
    <source>
        <dbReference type="EMBL" id="KIZ15394.1"/>
    </source>
</evidence>
<dbReference type="Proteomes" id="UP000032458">
    <property type="component" value="Unassembled WGS sequence"/>
</dbReference>
<dbReference type="EMBL" id="JRKI01000034">
    <property type="protein sequence ID" value="KIZ15394.1"/>
    <property type="molecule type" value="Genomic_DNA"/>
</dbReference>
<dbReference type="AlphaFoldDB" id="A0A0D7CGL0"/>
<gene>
    <name evidence="1" type="ORF">SNA_27975</name>
</gene>
<name>A0A0D7CGL0_9ACTN</name>
<protein>
    <submittedName>
        <fullName evidence="1">Uncharacterized protein</fullName>
    </submittedName>
</protein>
<keyword evidence="2" id="KW-1185">Reference proteome</keyword>
<dbReference type="RefSeq" id="WP_030073865.1">
    <property type="nucleotide sequence ID" value="NZ_JRKI01000034.1"/>
</dbReference>
<sequence length="173" mass="19972">MQEKLTHEGSTFINFRHHKFQDSRSPAFRWVDIKRLRLPAEFVGDMELLAALIGHEQFRDDYAGGGVLPEGLRHGPYWLRAVTPDVYEAVGREKSDHILWEWANQFEDVPANLATELQREVFDRLASAEHIYYLSELGDEAIHDWGRVHCDFHEFVLIDRSAGQITLLVAADD</sequence>